<evidence type="ECO:0000313" key="2">
    <source>
        <dbReference type="EMBL" id="JAC24156.1"/>
    </source>
</evidence>
<reference evidence="2" key="1">
    <citation type="submission" date="2014-03" db="EMBL/GenBank/DDBJ databases">
        <title>The sialotranscriptome of Amblyomma triste, Amblyomma parvum and Amblyomma cajennense ticks, uncovered by 454-based RNA-seq.</title>
        <authorList>
            <person name="Garcia G.R."/>
            <person name="Gardinassi L.G."/>
            <person name="Ribeiro J.M."/>
            <person name="Anatriello E."/>
            <person name="Ferreira B.R."/>
            <person name="Moreira H.N."/>
            <person name="Mafra C."/>
            <person name="Olegario M.M."/>
            <person name="Szabo P.J."/>
            <person name="Miranda-Santos I.K."/>
            <person name="Maruyama S.R."/>
        </authorList>
    </citation>
    <scope>NUCLEOTIDE SEQUENCE</scope>
    <source>
        <strain evidence="2">Uberlandia</strain>
        <tissue evidence="2">Salivary glands</tissue>
    </source>
</reference>
<evidence type="ECO:0000256" key="1">
    <source>
        <dbReference type="SAM" id="SignalP"/>
    </source>
</evidence>
<dbReference type="AlphaFoldDB" id="A0A023FQU1"/>
<feature type="chain" id="PRO_5001520107" evidence="1">
    <location>
        <begin position="22"/>
        <end position="198"/>
    </location>
</feature>
<name>A0A023FQU1_AMBCJ</name>
<feature type="signal peptide" evidence="1">
    <location>
        <begin position="1"/>
        <end position="21"/>
    </location>
</feature>
<protein>
    <submittedName>
        <fullName evidence="2">Putative lipocalin-3 1</fullName>
    </submittedName>
</protein>
<sequence length="198" mass="22419">MADARICSVLLFAFLLTVVSSEGEDVEISNVDIVKFLTESPKLWVYNTTEQSNITCRLDVYNSVTANETSFSRFSRNGTREEEKNLTGTFFLWEGGNTLADGKYDAIKISDGIQREYPLSEEVFEFQSKDGTCAVVAVLDNSSGMTKTWLDLRVNNSAIESEPGKECSGKFEEILQAYHVRDRTWRISYDRECKNKLS</sequence>
<accession>A0A023FQU1</accession>
<keyword evidence="1" id="KW-0732">Signal</keyword>
<proteinExistence type="evidence at transcript level"/>
<organism evidence="2">
    <name type="scientific">Amblyomma cajennense</name>
    <name type="common">Cayenne tick</name>
    <name type="synonym">Acarus cajennensis</name>
    <dbReference type="NCBI Taxonomy" id="34607"/>
    <lineage>
        <taxon>Eukaryota</taxon>
        <taxon>Metazoa</taxon>
        <taxon>Ecdysozoa</taxon>
        <taxon>Arthropoda</taxon>
        <taxon>Chelicerata</taxon>
        <taxon>Arachnida</taxon>
        <taxon>Acari</taxon>
        <taxon>Parasitiformes</taxon>
        <taxon>Ixodida</taxon>
        <taxon>Ixodoidea</taxon>
        <taxon>Ixodidae</taxon>
        <taxon>Amblyomminae</taxon>
        <taxon>Amblyomma</taxon>
    </lineage>
</organism>
<dbReference type="EMBL" id="GBBK01000326">
    <property type="protein sequence ID" value="JAC24156.1"/>
    <property type="molecule type" value="mRNA"/>
</dbReference>